<proteinExistence type="predicted"/>
<gene>
    <name evidence="2" type="ORF">A2660_01370</name>
</gene>
<organism evidence="2 3">
    <name type="scientific">Candidatus Doudnabacteria bacterium RIFCSPHIGHO2_01_FULL_45_18</name>
    <dbReference type="NCBI Taxonomy" id="1817823"/>
    <lineage>
        <taxon>Bacteria</taxon>
        <taxon>Candidatus Doudnaibacteriota</taxon>
    </lineage>
</organism>
<protein>
    <submittedName>
        <fullName evidence="2">Uncharacterized protein</fullName>
    </submittedName>
</protein>
<keyword evidence="1" id="KW-0812">Transmembrane</keyword>
<evidence type="ECO:0000256" key="1">
    <source>
        <dbReference type="SAM" id="Phobius"/>
    </source>
</evidence>
<dbReference type="EMBL" id="MFEJ01000011">
    <property type="protein sequence ID" value="OGE80492.1"/>
    <property type="molecule type" value="Genomic_DNA"/>
</dbReference>
<accession>A0A1F5NSG9</accession>
<keyword evidence="1" id="KW-0472">Membrane</keyword>
<feature type="transmembrane region" description="Helical" evidence="1">
    <location>
        <begin position="47"/>
        <end position="71"/>
    </location>
</feature>
<comment type="caution">
    <text evidence="2">The sequence shown here is derived from an EMBL/GenBank/DDBJ whole genome shotgun (WGS) entry which is preliminary data.</text>
</comment>
<sequence>MDRIKKAIKLVAAGLILPLISFAQLQQPQNPGLPVGSGTISGEVEWIIQLLLAFAGIVAVLYLIIGGFRYITAAGNEETAEQAKKTIQNSIIGLIVILLSYVIVTVIVNAALGNV</sequence>
<name>A0A1F5NSG9_9BACT</name>
<dbReference type="Proteomes" id="UP000176233">
    <property type="component" value="Unassembled WGS sequence"/>
</dbReference>
<dbReference type="Pfam" id="PF18895">
    <property type="entry name" value="T4SS_pilin"/>
    <property type="match status" value="1"/>
</dbReference>
<dbReference type="InterPro" id="IPR043993">
    <property type="entry name" value="T4SS_pilin"/>
</dbReference>
<evidence type="ECO:0000313" key="2">
    <source>
        <dbReference type="EMBL" id="OGE80492.1"/>
    </source>
</evidence>
<keyword evidence="1" id="KW-1133">Transmembrane helix</keyword>
<reference evidence="2 3" key="1">
    <citation type="journal article" date="2016" name="Nat. Commun.">
        <title>Thousands of microbial genomes shed light on interconnected biogeochemical processes in an aquifer system.</title>
        <authorList>
            <person name="Anantharaman K."/>
            <person name="Brown C.T."/>
            <person name="Hug L.A."/>
            <person name="Sharon I."/>
            <person name="Castelle C.J."/>
            <person name="Probst A.J."/>
            <person name="Thomas B.C."/>
            <person name="Singh A."/>
            <person name="Wilkins M.J."/>
            <person name="Karaoz U."/>
            <person name="Brodie E.L."/>
            <person name="Williams K.H."/>
            <person name="Hubbard S.S."/>
            <person name="Banfield J.F."/>
        </authorList>
    </citation>
    <scope>NUCLEOTIDE SEQUENCE [LARGE SCALE GENOMIC DNA]</scope>
</reference>
<dbReference type="AlphaFoldDB" id="A0A1F5NSG9"/>
<evidence type="ECO:0000313" key="3">
    <source>
        <dbReference type="Proteomes" id="UP000176233"/>
    </source>
</evidence>
<feature type="transmembrane region" description="Helical" evidence="1">
    <location>
        <begin position="91"/>
        <end position="112"/>
    </location>
</feature>